<evidence type="ECO:0000313" key="12">
    <source>
        <dbReference type="EMBL" id="AIA56013.1"/>
    </source>
</evidence>
<evidence type="ECO:0000256" key="10">
    <source>
        <dbReference type="ARBA" id="ARBA00038058"/>
    </source>
</evidence>
<dbReference type="PANTHER" id="PTHR11472:SF34">
    <property type="entry name" value="REGULATOR OF TELOMERE ELONGATION HELICASE 1"/>
    <property type="match status" value="1"/>
</dbReference>
<evidence type="ECO:0000256" key="6">
    <source>
        <dbReference type="ARBA" id="ARBA00023004"/>
    </source>
</evidence>
<organism evidence="12 13">
    <name type="scientific">Acidithiobacillus caldus (strain ATCC 51756 / DSM 8584 / KU)</name>
    <dbReference type="NCBI Taxonomy" id="637389"/>
    <lineage>
        <taxon>Bacteria</taxon>
        <taxon>Pseudomonadati</taxon>
        <taxon>Pseudomonadota</taxon>
        <taxon>Acidithiobacillia</taxon>
        <taxon>Acidithiobacillales</taxon>
        <taxon>Acidithiobacillaceae</taxon>
        <taxon>Acidithiobacillus</taxon>
    </lineage>
</organism>
<dbReference type="GO" id="GO:0003678">
    <property type="term" value="F:DNA helicase activity"/>
    <property type="evidence" value="ECO:0007669"/>
    <property type="project" value="InterPro"/>
</dbReference>
<dbReference type="InterPro" id="IPR027417">
    <property type="entry name" value="P-loop_NTPase"/>
</dbReference>
<keyword evidence="8" id="KW-0238">DNA-binding</keyword>
<keyword evidence="9" id="KW-0413">Isomerase</keyword>
<dbReference type="GO" id="GO:0016818">
    <property type="term" value="F:hydrolase activity, acting on acid anhydrides, in phosphorus-containing anhydrides"/>
    <property type="evidence" value="ECO:0007669"/>
    <property type="project" value="InterPro"/>
</dbReference>
<dbReference type="GO" id="GO:0006281">
    <property type="term" value="P:DNA repair"/>
    <property type="evidence" value="ECO:0007669"/>
    <property type="project" value="TreeGrafter"/>
</dbReference>
<protein>
    <submittedName>
        <fullName evidence="12">DinG family ATP-dependent helicase YoaA</fullName>
    </submittedName>
</protein>
<dbReference type="SMART" id="SM00487">
    <property type="entry name" value="DEXDc"/>
    <property type="match status" value="1"/>
</dbReference>
<name>A0A059ZX17_ACICK</name>
<keyword evidence="7" id="KW-0411">Iron-sulfur</keyword>
<reference evidence="12 13" key="1">
    <citation type="journal article" date="2009" name="J. Bacteriol.">
        <title>Draft genome sequence of the extremely acidophilic bacterium Acidithiobacillus caldus ATCC 51756 reveals metabolic versatility in the genus Acidithiobacillus.</title>
        <authorList>
            <person name="Valdes J."/>
            <person name="Quatrini R."/>
            <person name="Hallberg K."/>
            <person name="Dopson M."/>
            <person name="Valenzuela P.D."/>
            <person name="Holmes D.S."/>
        </authorList>
    </citation>
    <scope>NUCLEOTIDE SEQUENCE [LARGE SCALE GENOMIC DNA]</scope>
    <source>
        <strain evidence="13">ATCC 51756 / DSM 8584 / KU</strain>
    </source>
</reference>
<keyword evidence="6" id="KW-0408">Iron</keyword>
<dbReference type="SUPFAM" id="SSF52540">
    <property type="entry name" value="P-loop containing nucleoside triphosphate hydrolases"/>
    <property type="match status" value="2"/>
</dbReference>
<dbReference type="InterPro" id="IPR014013">
    <property type="entry name" value="Helic_SF1/SF2_ATP-bd_DinG/Rad3"/>
</dbReference>
<dbReference type="GO" id="GO:0051536">
    <property type="term" value="F:iron-sulfur cluster binding"/>
    <property type="evidence" value="ECO:0007669"/>
    <property type="project" value="UniProtKB-KW"/>
</dbReference>
<dbReference type="EMBL" id="CP005986">
    <property type="protein sequence ID" value="AIA56013.1"/>
    <property type="molecule type" value="Genomic_DNA"/>
</dbReference>
<evidence type="ECO:0000256" key="5">
    <source>
        <dbReference type="ARBA" id="ARBA00022840"/>
    </source>
</evidence>
<evidence type="ECO:0000256" key="9">
    <source>
        <dbReference type="ARBA" id="ARBA00023235"/>
    </source>
</evidence>
<gene>
    <name evidence="12" type="ORF">Acaty_c2159</name>
</gene>
<dbReference type="Pfam" id="PF13307">
    <property type="entry name" value="Helicase_C_2"/>
    <property type="match status" value="1"/>
</dbReference>
<dbReference type="KEGG" id="acz:Acaty_c2159"/>
<dbReference type="GO" id="GO:0046872">
    <property type="term" value="F:metal ion binding"/>
    <property type="evidence" value="ECO:0007669"/>
    <property type="project" value="UniProtKB-KW"/>
</dbReference>
<dbReference type="RefSeq" id="WP_004868480.1">
    <property type="nucleotide sequence ID" value="NZ_CP005986.1"/>
</dbReference>
<dbReference type="HOGENOM" id="CLU_012117_2_0_6"/>
<dbReference type="InterPro" id="IPR006555">
    <property type="entry name" value="ATP-dep_Helicase_C"/>
</dbReference>
<keyword evidence="4 12" id="KW-0347">Helicase</keyword>
<sequence length="646" mass="70663">MRQDGEWHAALGADSPLRRILPHFHVRRQQQEMAAQVAGWLAEGGVGLVEAGTGTGKSFAYLLPALLCERKVLISTASRALQDQILDKDIPVLAQAWSSPRRVVRLKGRSNYLCPFRLQRALAEGVAPRLARDLLVVADWAGRTGEGDIAELSALPESSPVWPLVTSTRDNCLGSDCPEFARCPVIAARKRALEADVVVVNHHLLLADLALRVESRGDLLPRVDAVIIDEAHQLADLAGQYFGQHLSSHQLLEWARDSRQALLAAARDDAELGLPARLEQHIEHWLAQGQQLPGGESRWEWPSFPVQVLTASLRQVASEAAQLESTLQSLREFSKELEQCAGRGEQLTGLLEFFLKPESEPSAVRWLERRGRGLLLHASPIDLGPLLRGELFARNATTILVSATLRVGGDFGALEARLGLVEGEPSPQHFVADSPFDYTCQALLYLPPQMPEPASPQFTAACIEAAIPVIEASGGRCFFLFTSHRALREAAVELPQRLDFPILVQGSMPRARLLDAFRRAGNAVLLGAASFWEGVDVQGETLSCVIIDKLPFANPGDPVLRAHHRHCAAMGGDPFRDLQLPQAVIALRQGVGRLIRSESDRGVLTICDPRLLNKGYGRIFLRSLPPIPVVQDIAAVREFWRGGAGS</sequence>
<comment type="similarity">
    <text evidence="10">Belongs to the helicase family. DinG subfamily.</text>
</comment>
<dbReference type="InterPro" id="IPR010614">
    <property type="entry name" value="RAD3-like_helicase_DEAD"/>
</dbReference>
<evidence type="ECO:0000256" key="4">
    <source>
        <dbReference type="ARBA" id="ARBA00022806"/>
    </source>
</evidence>
<dbReference type="PROSITE" id="PS51193">
    <property type="entry name" value="HELICASE_ATP_BIND_2"/>
    <property type="match status" value="1"/>
</dbReference>
<dbReference type="GO" id="GO:0005524">
    <property type="term" value="F:ATP binding"/>
    <property type="evidence" value="ECO:0007669"/>
    <property type="project" value="UniProtKB-KW"/>
</dbReference>
<evidence type="ECO:0000256" key="3">
    <source>
        <dbReference type="ARBA" id="ARBA00022801"/>
    </source>
</evidence>
<dbReference type="PANTHER" id="PTHR11472">
    <property type="entry name" value="DNA REPAIR DEAD HELICASE RAD3/XP-D SUBFAMILY MEMBER"/>
    <property type="match status" value="1"/>
</dbReference>
<keyword evidence="1" id="KW-0479">Metal-binding</keyword>
<dbReference type="Pfam" id="PF06733">
    <property type="entry name" value="DEAD_2"/>
    <property type="match status" value="1"/>
</dbReference>
<dbReference type="InterPro" id="IPR014001">
    <property type="entry name" value="Helicase_ATP-bd"/>
</dbReference>
<evidence type="ECO:0000256" key="7">
    <source>
        <dbReference type="ARBA" id="ARBA00023014"/>
    </source>
</evidence>
<evidence type="ECO:0000256" key="8">
    <source>
        <dbReference type="ARBA" id="ARBA00023125"/>
    </source>
</evidence>
<dbReference type="InterPro" id="IPR045028">
    <property type="entry name" value="DinG/Rad3-like"/>
</dbReference>
<dbReference type="SMART" id="SM00491">
    <property type="entry name" value="HELICc2"/>
    <property type="match status" value="1"/>
</dbReference>
<dbReference type="AlphaFoldDB" id="A0A059ZX17"/>
<evidence type="ECO:0000313" key="13">
    <source>
        <dbReference type="Proteomes" id="UP000005522"/>
    </source>
</evidence>
<feature type="domain" description="Helicase ATP-binding" evidence="11">
    <location>
        <begin position="16"/>
        <end position="276"/>
    </location>
</feature>
<evidence type="ECO:0000256" key="2">
    <source>
        <dbReference type="ARBA" id="ARBA00022741"/>
    </source>
</evidence>
<evidence type="ECO:0000256" key="1">
    <source>
        <dbReference type="ARBA" id="ARBA00022723"/>
    </source>
</evidence>
<dbReference type="GO" id="GO:0003677">
    <property type="term" value="F:DNA binding"/>
    <property type="evidence" value="ECO:0007669"/>
    <property type="project" value="UniProtKB-KW"/>
</dbReference>
<dbReference type="eggNOG" id="COG1199">
    <property type="taxonomic scope" value="Bacteria"/>
</dbReference>
<accession>A0A059ZX17</accession>
<keyword evidence="2" id="KW-0547">Nucleotide-binding</keyword>
<evidence type="ECO:0000259" key="11">
    <source>
        <dbReference type="PROSITE" id="PS51193"/>
    </source>
</evidence>
<dbReference type="Gene3D" id="3.40.50.300">
    <property type="entry name" value="P-loop containing nucleotide triphosphate hydrolases"/>
    <property type="match status" value="2"/>
</dbReference>
<proteinExistence type="inferred from homology"/>
<keyword evidence="5" id="KW-0067">ATP-binding</keyword>
<dbReference type="Proteomes" id="UP000005522">
    <property type="component" value="Chromosome"/>
</dbReference>
<keyword evidence="3" id="KW-0378">Hydrolase</keyword>